<proteinExistence type="predicted"/>
<sequence>MFLLIRKFWSRPLRFLRYQLQSQLLFPYMKIFSKVFLSLLPLPLFPLPFRLTITSFLDTLTKEHSANLEKTNKEVDTFASVCNETTKNVDKLIKDAHAFMEKFQSSFESNTTKANEVISRLGSTLKIEKAKLEVVRTGLQTDHSEFSSSISYKITKL</sequence>
<organism evidence="1 2">
    <name type="scientific">Lactuca saligna</name>
    <name type="common">Willowleaf lettuce</name>
    <dbReference type="NCBI Taxonomy" id="75948"/>
    <lineage>
        <taxon>Eukaryota</taxon>
        <taxon>Viridiplantae</taxon>
        <taxon>Streptophyta</taxon>
        <taxon>Embryophyta</taxon>
        <taxon>Tracheophyta</taxon>
        <taxon>Spermatophyta</taxon>
        <taxon>Magnoliopsida</taxon>
        <taxon>eudicotyledons</taxon>
        <taxon>Gunneridae</taxon>
        <taxon>Pentapetalae</taxon>
        <taxon>asterids</taxon>
        <taxon>campanulids</taxon>
        <taxon>Asterales</taxon>
        <taxon>Asteraceae</taxon>
        <taxon>Cichorioideae</taxon>
        <taxon>Cichorieae</taxon>
        <taxon>Lactucinae</taxon>
        <taxon>Lactuca</taxon>
    </lineage>
</organism>
<evidence type="ECO:0000313" key="2">
    <source>
        <dbReference type="Proteomes" id="UP001177003"/>
    </source>
</evidence>
<protein>
    <submittedName>
        <fullName evidence="1">Uncharacterized protein</fullName>
    </submittedName>
</protein>
<gene>
    <name evidence="1" type="ORF">LSALG_LOCUS19860</name>
</gene>
<name>A0AA35YU44_LACSI</name>
<dbReference type="EMBL" id="OX465080">
    <property type="protein sequence ID" value="CAI9280099.1"/>
    <property type="molecule type" value="Genomic_DNA"/>
</dbReference>
<reference evidence="1" key="1">
    <citation type="submission" date="2023-04" db="EMBL/GenBank/DDBJ databases">
        <authorList>
            <person name="Vijverberg K."/>
            <person name="Xiong W."/>
            <person name="Schranz E."/>
        </authorList>
    </citation>
    <scope>NUCLEOTIDE SEQUENCE</scope>
</reference>
<dbReference type="AlphaFoldDB" id="A0AA35YU44"/>
<accession>A0AA35YU44</accession>
<evidence type="ECO:0000313" key="1">
    <source>
        <dbReference type="EMBL" id="CAI9280099.1"/>
    </source>
</evidence>
<dbReference type="Proteomes" id="UP001177003">
    <property type="component" value="Chromosome 4"/>
</dbReference>
<keyword evidence="2" id="KW-1185">Reference proteome</keyword>